<dbReference type="VEuPathDB" id="TrichDB:TRFO_04013"/>
<dbReference type="GeneID" id="94826334"/>
<organism evidence="1 2">
    <name type="scientific">Tritrichomonas foetus</name>
    <dbReference type="NCBI Taxonomy" id="1144522"/>
    <lineage>
        <taxon>Eukaryota</taxon>
        <taxon>Metamonada</taxon>
        <taxon>Parabasalia</taxon>
        <taxon>Tritrichomonadida</taxon>
        <taxon>Tritrichomonadidae</taxon>
        <taxon>Tritrichomonas</taxon>
    </lineage>
</organism>
<evidence type="ECO:0000313" key="2">
    <source>
        <dbReference type="Proteomes" id="UP000179807"/>
    </source>
</evidence>
<proteinExistence type="predicted"/>
<dbReference type="InterPro" id="IPR036322">
    <property type="entry name" value="WD40_repeat_dom_sf"/>
</dbReference>
<sequence>MQFIHSTISNQPIIHHCVLLTIKSKKSFDILLVYEKYAEFVAVGESDSGLEFQTFQKIMIEKPLLWVEACNDFIFSFTLDNYLLISKYEYSLTRVASLDMNGLNYSIQDGFLEQFCVFLFSRSKNYLLISCVNKTDHLFIINVEDPTNPMLEQINLQPNTILLDATVSLEQHTFILWTETFFLDGTVQFNFQHLNAETLTFSKTELMPQDFVGFIPSHDTTRTITAVFKQNSIEITSKHPIPITSPVSSYSKFVHGLFLCQFDSNEILMATSDPKLTANIIGAPKFDRIWVLPGKIALMCNFEQSLFIGFNKMKRLSRSVKSSIKQVQFKSLRVVLDLKMNPYPINNVFFDNQTSEILISTSSGVCTLSNDAHIEIGRSSIKADDSSQLFAPVPDLVMQSNEHETRLILGEADVSREPTLSVLYFYSKHIQVCKNEINEIDGDNLFESDLDIKCAASNGLRLIVGFQNDHISIFHASFNDTSELYYPGLTNVAICHSYFAVSTQFKVSLFDFNLRMFAEFPFPSPPVSMIFRNDGKELFVSLHCGAIIRISENSADYICTLSKDPIFLQLKEVEHILLISATNLYVYAHARLIKTDLTNYDSICASYTDEEDSLPFELKICFVQKKRLYTIDAEELPYHYHFVLKDTNFLNPHLFRFQNDVFAFVEKIENDQTLSTYIYDYRSKEEQVRLPNQVSCYTCCQNYIFLGVGFQLVCLEKREFKNNQISSELVDDNGNHQPKLIPKYIIDLSEQPRALSSFYDSILIGFDKELKIADIGPNSIDFRHISLKVVSPIKSIVSNGYPWIVLQNDTVFTITFNKNMDQFEILASNQYVNLNHFIAIDDRTVAFVHNHQSIVFLRLPEKRTKICLNQPKYEILGNYHAFQEITALEKVGDAIIYFTDNGSVHALTVCNQDASFRVLLNSQVKIRNEILTLFALSDPNEIGIWNQMNVFDADILDILTSQSNDVRDECERCNLIMITERQKILF</sequence>
<reference evidence="1" key="1">
    <citation type="submission" date="2016-10" db="EMBL/GenBank/DDBJ databases">
        <authorList>
            <person name="Benchimol M."/>
            <person name="Almeida L.G."/>
            <person name="Vasconcelos A.T."/>
            <person name="Perreira-Neves A."/>
            <person name="Rosa I.A."/>
            <person name="Tasca T."/>
            <person name="Bogo M.R."/>
            <person name="de Souza W."/>
        </authorList>
    </citation>
    <scope>NUCLEOTIDE SEQUENCE [LARGE SCALE GENOMIC DNA]</scope>
    <source>
        <strain evidence="1">K</strain>
    </source>
</reference>
<comment type="caution">
    <text evidence="1">The sequence shown here is derived from an EMBL/GenBank/DDBJ whole genome shotgun (WGS) entry which is preliminary data.</text>
</comment>
<evidence type="ECO:0008006" key="3">
    <source>
        <dbReference type="Google" id="ProtNLM"/>
    </source>
</evidence>
<keyword evidence="2" id="KW-1185">Reference proteome</keyword>
<dbReference type="RefSeq" id="XP_068364214.1">
    <property type="nucleotide sequence ID" value="XM_068491630.1"/>
</dbReference>
<dbReference type="Proteomes" id="UP000179807">
    <property type="component" value="Unassembled WGS sequence"/>
</dbReference>
<dbReference type="EMBL" id="MLAK01000594">
    <property type="protein sequence ID" value="OHT11078.1"/>
    <property type="molecule type" value="Genomic_DNA"/>
</dbReference>
<evidence type="ECO:0000313" key="1">
    <source>
        <dbReference type="EMBL" id="OHT11078.1"/>
    </source>
</evidence>
<dbReference type="AlphaFoldDB" id="A0A1J4KN01"/>
<name>A0A1J4KN01_9EUKA</name>
<accession>A0A1J4KN01</accession>
<protein>
    <recommendedName>
        <fullName evidence="3">Cleavage/polyadenylation specificity factor A subunit N-terminal domain-containing protein</fullName>
    </recommendedName>
</protein>
<gene>
    <name evidence="1" type="ORF">TRFO_04013</name>
</gene>
<dbReference type="SUPFAM" id="SSF50978">
    <property type="entry name" value="WD40 repeat-like"/>
    <property type="match status" value="1"/>
</dbReference>